<name>A0A177DK37_ALTAL</name>
<evidence type="ECO:0000256" key="7">
    <source>
        <dbReference type="SAM" id="Phobius"/>
    </source>
</evidence>
<dbReference type="GO" id="GO:0016020">
    <property type="term" value="C:membrane"/>
    <property type="evidence" value="ECO:0007669"/>
    <property type="project" value="UniProtKB-SubCell"/>
</dbReference>
<feature type="region of interest" description="Disordered" evidence="6">
    <location>
        <begin position="282"/>
        <end position="303"/>
    </location>
</feature>
<organism evidence="9 10">
    <name type="scientific">Alternaria alternata</name>
    <name type="common">Alternaria rot fungus</name>
    <name type="synonym">Torula alternata</name>
    <dbReference type="NCBI Taxonomy" id="5599"/>
    <lineage>
        <taxon>Eukaryota</taxon>
        <taxon>Fungi</taxon>
        <taxon>Dikarya</taxon>
        <taxon>Ascomycota</taxon>
        <taxon>Pezizomycotina</taxon>
        <taxon>Dothideomycetes</taxon>
        <taxon>Pleosporomycetidae</taxon>
        <taxon>Pleosporales</taxon>
        <taxon>Pleosporineae</taxon>
        <taxon>Pleosporaceae</taxon>
        <taxon>Alternaria</taxon>
        <taxon>Alternaria sect. Alternaria</taxon>
        <taxon>Alternaria alternata complex</taxon>
    </lineage>
</organism>
<feature type="domain" description="Rhodopsin" evidence="8">
    <location>
        <begin position="42"/>
        <end position="267"/>
    </location>
</feature>
<dbReference type="KEGG" id="aalt:CC77DRAFT_1070807"/>
<feature type="transmembrane region" description="Helical" evidence="7">
    <location>
        <begin position="203"/>
        <end position="220"/>
    </location>
</feature>
<dbReference type="EMBL" id="KV441479">
    <property type="protein sequence ID" value="OAG20163.1"/>
    <property type="molecule type" value="Genomic_DNA"/>
</dbReference>
<feature type="transmembrane region" description="Helical" evidence="7">
    <location>
        <begin position="170"/>
        <end position="191"/>
    </location>
</feature>
<keyword evidence="3 7" id="KW-1133">Transmembrane helix</keyword>
<gene>
    <name evidence="9" type="ORF">CC77DRAFT_1070807</name>
</gene>
<evidence type="ECO:0000256" key="2">
    <source>
        <dbReference type="ARBA" id="ARBA00022692"/>
    </source>
</evidence>
<evidence type="ECO:0000256" key="5">
    <source>
        <dbReference type="ARBA" id="ARBA00038359"/>
    </source>
</evidence>
<dbReference type="InterPro" id="IPR052337">
    <property type="entry name" value="SAT4-like"/>
</dbReference>
<dbReference type="AlphaFoldDB" id="A0A177DK37"/>
<keyword evidence="10" id="KW-1185">Reference proteome</keyword>
<feature type="transmembrane region" description="Helical" evidence="7">
    <location>
        <begin position="29"/>
        <end position="49"/>
    </location>
</feature>
<comment type="similarity">
    <text evidence="5">Belongs to the SAT4 family.</text>
</comment>
<feature type="transmembrane region" description="Helical" evidence="7">
    <location>
        <begin position="124"/>
        <end position="150"/>
    </location>
</feature>
<evidence type="ECO:0000313" key="9">
    <source>
        <dbReference type="EMBL" id="OAG20163.1"/>
    </source>
</evidence>
<accession>A0A177DK37</accession>
<dbReference type="OMA" id="MAPLAHD"/>
<dbReference type="Proteomes" id="UP000077248">
    <property type="component" value="Unassembled WGS sequence"/>
</dbReference>
<feature type="region of interest" description="Disordered" evidence="6">
    <location>
        <begin position="318"/>
        <end position="338"/>
    </location>
</feature>
<evidence type="ECO:0000256" key="1">
    <source>
        <dbReference type="ARBA" id="ARBA00004141"/>
    </source>
</evidence>
<evidence type="ECO:0000256" key="3">
    <source>
        <dbReference type="ARBA" id="ARBA00022989"/>
    </source>
</evidence>
<evidence type="ECO:0000313" key="10">
    <source>
        <dbReference type="Proteomes" id="UP000077248"/>
    </source>
</evidence>
<dbReference type="InterPro" id="IPR049326">
    <property type="entry name" value="Rhodopsin_dom_fungi"/>
</dbReference>
<feature type="compositionally biased region" description="Basic and acidic residues" evidence="6">
    <location>
        <begin position="282"/>
        <end position="292"/>
    </location>
</feature>
<dbReference type="RefSeq" id="XP_018385584.1">
    <property type="nucleotide sequence ID" value="XM_018529115.1"/>
</dbReference>
<evidence type="ECO:0000256" key="6">
    <source>
        <dbReference type="SAM" id="MobiDB-lite"/>
    </source>
</evidence>
<keyword evidence="4 7" id="KW-0472">Membrane</keyword>
<dbReference type="Pfam" id="PF20684">
    <property type="entry name" value="Fung_rhodopsin"/>
    <property type="match status" value="1"/>
</dbReference>
<keyword evidence="2 7" id="KW-0812">Transmembrane</keyword>
<sequence length="357" mass="39686">MSTASVYVAVPPPGYTRHAVNPPNLHKELAAVGISTTALALVAVVLQLFTRAHVTKMGIHLNDYMKSGLGYHMWEVKTEDYELPFQKWTLVGTILYATSLAFSKLSILLFYLRLSPQKGFRTLVHMLIACVIVYATIYDLVSTFGCRPIAATWDLTRLPGAVCMNQLTKYMALSVLNIVIDVITLVLPIPVVARLQMSRRRKITVCGIFATGGFVCLVAIRRTTLLKPLMISPDYTWDAVEQFQWCFAEVNAGIVCACAPALNPFFVRYVPGLLSSHFGNSKRDRDGFKSDKPTLPASNDREQANEAYGLQLRDDVSEKTATTKHSEVGDESTLWQNPANKGTEKELITTYFVKHAC</sequence>
<dbReference type="GeneID" id="29114709"/>
<comment type="subcellular location">
    <subcellularLocation>
        <location evidence="1">Membrane</location>
        <topology evidence="1">Multi-pass membrane protein</topology>
    </subcellularLocation>
</comment>
<dbReference type="VEuPathDB" id="FungiDB:CC77DRAFT_1070807"/>
<evidence type="ECO:0000259" key="8">
    <source>
        <dbReference type="Pfam" id="PF20684"/>
    </source>
</evidence>
<proteinExistence type="inferred from homology"/>
<evidence type="ECO:0000256" key="4">
    <source>
        <dbReference type="ARBA" id="ARBA00023136"/>
    </source>
</evidence>
<reference evidence="9 10" key="1">
    <citation type="submission" date="2016-05" db="EMBL/GenBank/DDBJ databases">
        <title>Comparative analysis of secretome profiles of manganese(II)-oxidizing ascomycete fungi.</title>
        <authorList>
            <consortium name="DOE Joint Genome Institute"/>
            <person name="Zeiner C.A."/>
            <person name="Purvine S.O."/>
            <person name="Zink E.M."/>
            <person name="Wu S."/>
            <person name="Pasa-Tolic L."/>
            <person name="Chaput D.L."/>
            <person name="Haridas S."/>
            <person name="Grigoriev I.V."/>
            <person name="Santelli C.M."/>
            <person name="Hansel C.M."/>
        </authorList>
    </citation>
    <scope>NUCLEOTIDE SEQUENCE [LARGE SCALE GENOMIC DNA]</scope>
    <source>
        <strain evidence="9 10">SRC1lrK2f</strain>
    </source>
</reference>
<protein>
    <recommendedName>
        <fullName evidence="8">Rhodopsin domain-containing protein</fullName>
    </recommendedName>
</protein>
<dbReference type="PANTHER" id="PTHR33048">
    <property type="entry name" value="PTH11-LIKE INTEGRAL MEMBRANE PROTEIN (AFU_ORTHOLOGUE AFUA_5G11245)"/>
    <property type="match status" value="1"/>
</dbReference>
<feature type="transmembrane region" description="Helical" evidence="7">
    <location>
        <begin position="88"/>
        <end position="112"/>
    </location>
</feature>
<dbReference type="PANTHER" id="PTHR33048:SF124">
    <property type="entry name" value="INTEGRAL MEMBRANE PROTEIN"/>
    <property type="match status" value="1"/>
</dbReference>